<evidence type="ECO:0000256" key="2">
    <source>
        <dbReference type="ARBA" id="ARBA00022801"/>
    </source>
</evidence>
<dbReference type="SMART" id="SM00332">
    <property type="entry name" value="PP2Cc"/>
    <property type="match status" value="1"/>
</dbReference>
<evidence type="ECO:0000259" key="5">
    <source>
        <dbReference type="PROSITE" id="PS51746"/>
    </source>
</evidence>
<dbReference type="Proteomes" id="UP000694941">
    <property type="component" value="Unplaced"/>
</dbReference>
<evidence type="ECO:0000256" key="3">
    <source>
        <dbReference type="ARBA" id="ARBA00022912"/>
    </source>
</evidence>
<dbReference type="RefSeq" id="XP_022247383.1">
    <property type="nucleotide sequence ID" value="XM_022391675.1"/>
</dbReference>
<evidence type="ECO:0000313" key="10">
    <source>
        <dbReference type="RefSeq" id="XP_022247384.1"/>
    </source>
</evidence>
<feature type="domain" description="PPM-type phosphatase" evidence="5">
    <location>
        <begin position="84"/>
        <end position="338"/>
    </location>
</feature>
<dbReference type="Pfam" id="PF00481">
    <property type="entry name" value="PP2C"/>
    <property type="match status" value="1"/>
</dbReference>
<dbReference type="RefSeq" id="XP_013779589.1">
    <property type="nucleotide sequence ID" value="XM_013924135.2"/>
</dbReference>
<evidence type="ECO:0000313" key="9">
    <source>
        <dbReference type="RefSeq" id="XP_022247383.1"/>
    </source>
</evidence>
<dbReference type="InterPro" id="IPR000222">
    <property type="entry name" value="PP2C_BS"/>
</dbReference>
<keyword evidence="2 4" id="KW-0378">Hydrolase</keyword>
<evidence type="ECO:0000313" key="7">
    <source>
        <dbReference type="RefSeq" id="XP_013779589.1"/>
    </source>
</evidence>
<reference evidence="7 8" key="1">
    <citation type="submission" date="2025-05" db="UniProtKB">
        <authorList>
            <consortium name="RefSeq"/>
        </authorList>
    </citation>
    <scope>IDENTIFICATION</scope>
    <source>
        <tissue evidence="7 8">Muscle</tissue>
    </source>
</reference>
<evidence type="ECO:0000256" key="4">
    <source>
        <dbReference type="RuleBase" id="RU003465"/>
    </source>
</evidence>
<dbReference type="SMART" id="SM00331">
    <property type="entry name" value="PP2C_SIG"/>
    <property type="match status" value="1"/>
</dbReference>
<name>A0ABM1SUS7_LIMPO</name>
<dbReference type="InterPro" id="IPR015655">
    <property type="entry name" value="PP2C"/>
</dbReference>
<dbReference type="InterPro" id="IPR001932">
    <property type="entry name" value="PPM-type_phosphatase-like_dom"/>
</dbReference>
<keyword evidence="3 4" id="KW-0904">Protein phosphatase</keyword>
<dbReference type="RefSeq" id="XP_022247384.1">
    <property type="nucleotide sequence ID" value="XM_022391676.1"/>
</dbReference>
<dbReference type="PROSITE" id="PS01032">
    <property type="entry name" value="PPM_1"/>
    <property type="match status" value="1"/>
</dbReference>
<evidence type="ECO:0000313" key="8">
    <source>
        <dbReference type="RefSeq" id="XP_013779591.1"/>
    </source>
</evidence>
<dbReference type="PANTHER" id="PTHR47992">
    <property type="entry name" value="PROTEIN PHOSPHATASE"/>
    <property type="match status" value="1"/>
</dbReference>
<proteinExistence type="inferred from homology"/>
<keyword evidence="1" id="KW-0479">Metal-binding</keyword>
<dbReference type="Gene3D" id="3.60.40.10">
    <property type="entry name" value="PPM-type phosphatase domain"/>
    <property type="match status" value="1"/>
</dbReference>
<comment type="similarity">
    <text evidence="4">Belongs to the PP2C family.</text>
</comment>
<dbReference type="PROSITE" id="PS51746">
    <property type="entry name" value="PPM_2"/>
    <property type="match status" value="1"/>
</dbReference>
<dbReference type="InterPro" id="IPR036457">
    <property type="entry name" value="PPM-type-like_dom_sf"/>
</dbReference>
<organism evidence="6 9">
    <name type="scientific">Limulus polyphemus</name>
    <name type="common">Atlantic horseshoe crab</name>
    <dbReference type="NCBI Taxonomy" id="6850"/>
    <lineage>
        <taxon>Eukaryota</taxon>
        <taxon>Metazoa</taxon>
        <taxon>Ecdysozoa</taxon>
        <taxon>Arthropoda</taxon>
        <taxon>Chelicerata</taxon>
        <taxon>Merostomata</taxon>
        <taxon>Xiphosura</taxon>
        <taxon>Limulidae</taxon>
        <taxon>Limulus</taxon>
    </lineage>
</organism>
<sequence length="365" mass="40603">MCSLIHKVRNIFVRGSLRIHAANYNHASSRTLARMLSDPENKGERQEHINFDILGTWDNRIDLPILMQQSIKLGKPIPQISIKNVGVASVTGRRLTNEDRLCIKELQPNLLYFAVFDGHGGTTCADFCSQHMEQHILHWLSRNSMDLESVLQKAFIEVNNAFARNVIFMCSKEEAAVSGTTATICLLRNSIELVVGHVGDSRALLCRNGDVQKLTVDHHGTLKSEKERIVKSGGFIKTDSVGRHLVNGRLAMTRSLGDMDLKPYGVTALPDTRSIQIKHGKDAFVILTTDGINFVMNDDEIINAVNSCHYPQEAASFIADQAMQFASEDNATALVLPFGAWGKYKNGGNITMYNFGRNLSRSSRF</sequence>
<keyword evidence="6" id="KW-1185">Reference proteome</keyword>
<dbReference type="GeneID" id="106464027"/>
<protein>
    <submittedName>
        <fullName evidence="7 8">Protein phosphatase 1K, mitochondrial-like</fullName>
    </submittedName>
</protein>
<dbReference type="CDD" id="cd00143">
    <property type="entry name" value="PP2Cc"/>
    <property type="match status" value="1"/>
</dbReference>
<evidence type="ECO:0000313" key="6">
    <source>
        <dbReference type="Proteomes" id="UP000694941"/>
    </source>
</evidence>
<evidence type="ECO:0000256" key="1">
    <source>
        <dbReference type="ARBA" id="ARBA00022723"/>
    </source>
</evidence>
<dbReference type="SUPFAM" id="SSF81606">
    <property type="entry name" value="PP2C-like"/>
    <property type="match status" value="1"/>
</dbReference>
<gene>
    <name evidence="7 8 9 10" type="primary">LOC106464027</name>
</gene>
<accession>A0ABM1SUS7</accession>
<dbReference type="RefSeq" id="XP_013779591.1">
    <property type="nucleotide sequence ID" value="XM_013924137.2"/>
</dbReference>